<sequence length="118" mass="13412">MSLARIRFIQKSLIEKYGVIGIVASRYLEAGLSVRVLHPTRYGPIHIVVSGNNIRLAIEVFSEAREVPKEVVERVVEKAKLIKARPVLVLYGDGPRLTDEVFELCRKYGVKVRRIRAQ</sequence>
<dbReference type="EMBL" id="DQTV01000122">
    <property type="protein sequence ID" value="HIP57601.1"/>
    <property type="molecule type" value="Genomic_DNA"/>
</dbReference>
<evidence type="ECO:0000313" key="2">
    <source>
        <dbReference type="Proteomes" id="UP000605805"/>
    </source>
</evidence>
<reference evidence="1" key="1">
    <citation type="journal article" date="2020" name="ISME J.">
        <title>Gammaproteobacteria mediating utilization of methyl-, sulfur- and petroleum organic compounds in deep ocean hydrothermal plumes.</title>
        <authorList>
            <person name="Zhou Z."/>
            <person name="Liu Y."/>
            <person name="Pan J."/>
            <person name="Cron B.R."/>
            <person name="Toner B.M."/>
            <person name="Anantharaman K."/>
            <person name="Breier J.A."/>
            <person name="Dick G.J."/>
            <person name="Li M."/>
        </authorList>
    </citation>
    <scope>NUCLEOTIDE SEQUENCE</scope>
    <source>
        <strain evidence="1">SZUA-1435</strain>
    </source>
</reference>
<protein>
    <submittedName>
        <fullName evidence="1">Uncharacterized protein</fullName>
    </submittedName>
</protein>
<organism evidence="1 2">
    <name type="scientific">Ignisphaera aggregans</name>
    <dbReference type="NCBI Taxonomy" id="334771"/>
    <lineage>
        <taxon>Archaea</taxon>
        <taxon>Thermoproteota</taxon>
        <taxon>Thermoprotei</taxon>
        <taxon>Desulfurococcales</taxon>
        <taxon>Desulfurococcaceae</taxon>
        <taxon>Ignisphaera</taxon>
    </lineage>
</organism>
<proteinExistence type="predicted"/>
<gene>
    <name evidence="1" type="ORF">EYH02_06030</name>
</gene>
<comment type="caution">
    <text evidence="1">The sequence shown here is derived from an EMBL/GenBank/DDBJ whole genome shotgun (WGS) entry which is preliminary data.</text>
</comment>
<dbReference type="Proteomes" id="UP000605805">
    <property type="component" value="Unassembled WGS sequence"/>
</dbReference>
<dbReference type="AlphaFoldDB" id="A0A832Z1A2"/>
<evidence type="ECO:0000313" key="1">
    <source>
        <dbReference type="EMBL" id="HIP57601.1"/>
    </source>
</evidence>
<accession>A0A832Z1A2</accession>
<name>A0A832Z1A2_9CREN</name>